<reference evidence="1 2" key="1">
    <citation type="submission" date="2015-07" db="EMBL/GenBank/DDBJ databases">
        <title>Genome analysis of myxobacterium Chondromyces crocatus Cm c5 reveals a high potential for natural compound synthesis and the genetic basis for the loss of fruiting body formation.</title>
        <authorList>
            <person name="Zaburannyi N."/>
            <person name="Bunk B."/>
            <person name="Maier J."/>
            <person name="Overmann J."/>
            <person name="Mueller R."/>
        </authorList>
    </citation>
    <scope>NUCLEOTIDE SEQUENCE [LARGE SCALE GENOMIC DNA]</scope>
    <source>
        <strain evidence="1 2">Cm c5</strain>
    </source>
</reference>
<accession>A0A0K1E6H7</accession>
<gene>
    <name evidence="1" type="ORF">CMC5_002720</name>
</gene>
<sequence length="300" mass="31218">MRPDAAREAVIVLVSSGFAAFGCSTPVVDLADANGGVTQGLVLVERSGVAGAAPQTNVSAKFMRLPAASDADLAERVVGSPFDRPSVGACLQLGGAVEEPISSLSGTGPIELLDVGDVTVRAGESPMPLAARAFPDVGDLVFGVFYTSRDAASELPAPARYAFDSSGSTLLDRFSFDAEAPAGPEDVRIGDFDLADEPLIEEGAGAEVTWRAFDHAAEVDRVYIDVIASSGAAVRCGFRDTGHALIPASVMKEQSRGEGTTAVTIAVRRVREMPFAVSGVDLGEIRFDFSVIGRARLVSR</sequence>
<keyword evidence="2" id="KW-1185">Reference proteome</keyword>
<dbReference type="AlphaFoldDB" id="A0A0K1E6H7"/>
<dbReference type="Proteomes" id="UP000067626">
    <property type="component" value="Chromosome"/>
</dbReference>
<dbReference type="STRING" id="52.CMC5_002720"/>
<dbReference type="RefSeq" id="WP_050428723.1">
    <property type="nucleotide sequence ID" value="NZ_CP012159.1"/>
</dbReference>
<name>A0A0K1E6H7_CHOCO</name>
<dbReference type="EMBL" id="CP012159">
    <property type="protein sequence ID" value="AKT36158.1"/>
    <property type="molecule type" value="Genomic_DNA"/>
</dbReference>
<evidence type="ECO:0000313" key="1">
    <source>
        <dbReference type="EMBL" id="AKT36158.1"/>
    </source>
</evidence>
<organism evidence="1 2">
    <name type="scientific">Chondromyces crocatus</name>
    <dbReference type="NCBI Taxonomy" id="52"/>
    <lineage>
        <taxon>Bacteria</taxon>
        <taxon>Pseudomonadati</taxon>
        <taxon>Myxococcota</taxon>
        <taxon>Polyangia</taxon>
        <taxon>Polyangiales</taxon>
        <taxon>Polyangiaceae</taxon>
        <taxon>Chondromyces</taxon>
    </lineage>
</organism>
<proteinExistence type="predicted"/>
<evidence type="ECO:0000313" key="2">
    <source>
        <dbReference type="Proteomes" id="UP000067626"/>
    </source>
</evidence>
<dbReference type="OrthoDB" id="5503275at2"/>
<protein>
    <submittedName>
        <fullName evidence="1">Uncharacterized protein</fullName>
    </submittedName>
</protein>
<dbReference type="PROSITE" id="PS51257">
    <property type="entry name" value="PROKAR_LIPOPROTEIN"/>
    <property type="match status" value="1"/>
</dbReference>
<dbReference type="KEGG" id="ccro:CMC5_002720"/>